<organism evidence="1 2">
    <name type="scientific">Rosistilla ulvae</name>
    <dbReference type="NCBI Taxonomy" id="1930277"/>
    <lineage>
        <taxon>Bacteria</taxon>
        <taxon>Pseudomonadati</taxon>
        <taxon>Planctomycetota</taxon>
        <taxon>Planctomycetia</taxon>
        <taxon>Pirellulales</taxon>
        <taxon>Pirellulaceae</taxon>
        <taxon>Rosistilla</taxon>
    </lineage>
</organism>
<name>A0A517LY70_9BACT</name>
<dbReference type="Pfam" id="PF07963">
    <property type="entry name" value="N_methyl"/>
    <property type="match status" value="1"/>
</dbReference>
<evidence type="ECO:0008006" key="3">
    <source>
        <dbReference type="Google" id="ProtNLM"/>
    </source>
</evidence>
<keyword evidence="2" id="KW-1185">Reference proteome</keyword>
<dbReference type="Proteomes" id="UP000319557">
    <property type="component" value="Chromosome"/>
</dbReference>
<dbReference type="EMBL" id="CP036261">
    <property type="protein sequence ID" value="QDS87571.1"/>
    <property type="molecule type" value="Genomic_DNA"/>
</dbReference>
<dbReference type="RefSeq" id="WP_145344011.1">
    <property type="nucleotide sequence ID" value="NZ_CP036261.1"/>
</dbReference>
<proteinExistence type="predicted"/>
<gene>
    <name evidence="1" type="ORF">EC9_17500</name>
</gene>
<dbReference type="InterPro" id="IPR012902">
    <property type="entry name" value="N_methyl_site"/>
</dbReference>
<dbReference type="NCBIfam" id="TIGR02532">
    <property type="entry name" value="IV_pilin_GFxxxE"/>
    <property type="match status" value="1"/>
</dbReference>
<protein>
    <recommendedName>
        <fullName evidence="3">Prepilin-type N-terminal cleavage/methylation domain-containing protein</fullName>
    </recommendedName>
</protein>
<dbReference type="AlphaFoldDB" id="A0A517LY70"/>
<evidence type="ECO:0000313" key="2">
    <source>
        <dbReference type="Proteomes" id="UP000319557"/>
    </source>
</evidence>
<dbReference type="KEGG" id="ruv:EC9_17500"/>
<dbReference type="OrthoDB" id="231157at2"/>
<sequence length="750" mass="80787">MFWFVKMNNKSHQKNGFTLVEMLIAMAVTLLMMGALAQAFGYLGNSIRDSKANLELSNRTRALSSLMRSDLDKATISVLGPKDDDRDHKGYLVYYEGPLSDSSGIVLGSQPSAVEPKYLPESRFGDLDDYLAFTAYAGEGWFTGVVPRYIVEERRDELDDASGDTNPNDYVPSSDPLALQPVVITSKYAEIIYFLSPDYNNTASGEFLYDAAGNPIISDGLLDSSGAALAGAAGDNFPDKMRLHRRVLLIRPDLNLQSATASPGQPIGGLAKYNYTAAPYSTSDPYVFMEPDNWYSDSTTRKPAILNTSQQSRAWQIGMAPVHQQSDLSVRRVLNADGLPGNGSVAANSIDDLEFPHNRFAHVRIAGEQLTSASIPGIRFTSMPILAVGSQLPLLSKAIVDGTSSSAYLPSVASTGASTAIPSMNGFLRPEFILGQDLSHTPVPSTFWGAGRRGDDVIETNMLAFDVKIFDPNAPNIFWFGPDGAPGASGIDDDGNGMDDDWSEVGASNTDDSVIAPDDPLFFDLIRDATNSTRVASRGSFVDLGYALLPGGSSRGIGALRKVASASASGIVPGVNRSLVETPASGFSVSNSPLYDIPTDLYESGRALAIGTSLTSRNLRIYQPTFDTFTHAYEKDGFYQGDGKAATMRDDGTVASIDFATSNNLYVVGTLWFQQHSNLRNYTDLAVNGVDDNIVISPGSTPYTANVGVDDITERETRAPFTSTFPSLEIQVRMLDKSSERIGQATILKN</sequence>
<evidence type="ECO:0000313" key="1">
    <source>
        <dbReference type="EMBL" id="QDS87571.1"/>
    </source>
</evidence>
<reference evidence="1 2" key="1">
    <citation type="submission" date="2019-02" db="EMBL/GenBank/DDBJ databases">
        <title>Deep-cultivation of Planctomycetes and their phenomic and genomic characterization uncovers novel biology.</title>
        <authorList>
            <person name="Wiegand S."/>
            <person name="Jogler M."/>
            <person name="Boedeker C."/>
            <person name="Pinto D."/>
            <person name="Vollmers J."/>
            <person name="Rivas-Marin E."/>
            <person name="Kohn T."/>
            <person name="Peeters S.H."/>
            <person name="Heuer A."/>
            <person name="Rast P."/>
            <person name="Oberbeckmann S."/>
            <person name="Bunk B."/>
            <person name="Jeske O."/>
            <person name="Meyerdierks A."/>
            <person name="Storesund J.E."/>
            <person name="Kallscheuer N."/>
            <person name="Luecker S."/>
            <person name="Lage O.M."/>
            <person name="Pohl T."/>
            <person name="Merkel B.J."/>
            <person name="Hornburger P."/>
            <person name="Mueller R.-W."/>
            <person name="Bruemmer F."/>
            <person name="Labrenz M."/>
            <person name="Spormann A.M."/>
            <person name="Op den Camp H."/>
            <person name="Overmann J."/>
            <person name="Amann R."/>
            <person name="Jetten M.S.M."/>
            <person name="Mascher T."/>
            <person name="Medema M.H."/>
            <person name="Devos D.P."/>
            <person name="Kaster A.-K."/>
            <person name="Ovreas L."/>
            <person name="Rohde M."/>
            <person name="Galperin M.Y."/>
            <person name="Jogler C."/>
        </authorList>
    </citation>
    <scope>NUCLEOTIDE SEQUENCE [LARGE SCALE GENOMIC DNA]</scope>
    <source>
        <strain evidence="1 2">EC9</strain>
    </source>
</reference>
<accession>A0A517LY70</accession>